<evidence type="ECO:0000313" key="1">
    <source>
        <dbReference type="EMBL" id="HIH08466.1"/>
    </source>
</evidence>
<protein>
    <submittedName>
        <fullName evidence="1">Uncharacterized protein</fullName>
    </submittedName>
</protein>
<dbReference type="Proteomes" id="UP000577419">
    <property type="component" value="Unassembled WGS sequence"/>
</dbReference>
<organism evidence="1 3">
    <name type="scientific">Candidatus Iainarchaeum sp</name>
    <dbReference type="NCBI Taxonomy" id="3101447"/>
    <lineage>
        <taxon>Archaea</taxon>
        <taxon>Candidatus Iainarchaeota</taxon>
        <taxon>Candidatus Iainarchaeia</taxon>
        <taxon>Candidatus Iainarchaeales</taxon>
        <taxon>Candidatus Iainarchaeaceae</taxon>
        <taxon>Candidatus Iainarchaeum</taxon>
    </lineage>
</organism>
<reference evidence="2" key="2">
    <citation type="submission" date="2021-03" db="EMBL/GenBank/DDBJ databases">
        <authorList>
            <person name="Jaffe A."/>
        </authorList>
    </citation>
    <scope>NUCLEOTIDE SEQUENCE</scope>
    <source>
        <strain evidence="2">RIFCSPHIGHO2_01_FULL_GW2011_AR10_43_9</strain>
    </source>
</reference>
<dbReference type="Proteomes" id="UP000683213">
    <property type="component" value="Unassembled WGS sequence"/>
</dbReference>
<evidence type="ECO:0000313" key="2">
    <source>
        <dbReference type="EMBL" id="MBS3059474.1"/>
    </source>
</evidence>
<dbReference type="AlphaFoldDB" id="A0A7J4IZR4"/>
<name>A0A7J4IZR4_9ARCH</name>
<proteinExistence type="predicted"/>
<dbReference type="EMBL" id="JAGVWF010000048">
    <property type="protein sequence ID" value="MBS3059474.1"/>
    <property type="molecule type" value="Genomic_DNA"/>
</dbReference>
<evidence type="ECO:0000313" key="3">
    <source>
        <dbReference type="Proteomes" id="UP000577419"/>
    </source>
</evidence>
<accession>A0A7J4IZR4</accession>
<sequence length="226" mass="24209">MKILESNTIVLVLSFLLLGTTAFNIFLQGEISSELSSQKAQLSTVGLVSATTPVTGTQGSQVQGSPVISFEEFLPKGVPPVYGQELGVSFDKPVESLAVLSALDGDLYPNGKMKFSQLSEQNKQDYIKIGMSIACEYCCGATSLIAPNGQPACGCAHSAAMRGLAMYLLENHRSELTNEQILEQLTLWKTMFFPKQMYEEAVQLQAAGSGLTPSVIDQVPDMVGGC</sequence>
<comment type="caution">
    <text evidence="1">The sequence shown here is derived from an EMBL/GenBank/DDBJ whole genome shotgun (WGS) entry which is preliminary data.</text>
</comment>
<gene>
    <name evidence="1" type="ORF">HA237_03785</name>
    <name evidence="2" type="ORF">J4224_03585</name>
</gene>
<reference evidence="2" key="3">
    <citation type="submission" date="2021-05" db="EMBL/GenBank/DDBJ databases">
        <title>Protein family content uncovers lineage relationships and bacterial pathway maintenance mechanisms in DPANN archaea.</title>
        <authorList>
            <person name="Castelle C.J."/>
            <person name="Meheust R."/>
            <person name="Jaffe A.L."/>
            <person name="Seitz K."/>
            <person name="Gong X."/>
            <person name="Baker B.J."/>
            <person name="Banfield J.F."/>
        </authorList>
    </citation>
    <scope>NUCLEOTIDE SEQUENCE</scope>
    <source>
        <strain evidence="2">RIFCSPHIGHO2_01_FULL_GW2011_AR10_43_9</strain>
    </source>
</reference>
<reference evidence="1" key="1">
    <citation type="journal article" date="2020" name="bioRxiv">
        <title>A rank-normalized archaeal taxonomy based on genome phylogeny resolves widespread incomplete and uneven classifications.</title>
        <authorList>
            <person name="Rinke C."/>
            <person name="Chuvochina M."/>
            <person name="Mussig A.J."/>
            <person name="Chaumeil P.-A."/>
            <person name="Waite D.W."/>
            <person name="Whitman W.B."/>
            <person name="Parks D.H."/>
            <person name="Hugenholtz P."/>
        </authorList>
    </citation>
    <scope>NUCLEOTIDE SEQUENCE</scope>
    <source>
        <strain evidence="1">UBA10011</strain>
    </source>
</reference>
<dbReference type="EMBL" id="DUFG01000018">
    <property type="protein sequence ID" value="HIH08466.1"/>
    <property type="molecule type" value="Genomic_DNA"/>
</dbReference>